<comment type="similarity">
    <text evidence="1">Belongs to the peptidase S1C family.</text>
</comment>
<evidence type="ECO:0000256" key="1">
    <source>
        <dbReference type="ARBA" id="ARBA00010541"/>
    </source>
</evidence>
<dbReference type="PANTHER" id="PTHR22939">
    <property type="entry name" value="SERINE PROTEASE FAMILY S1C HTRA-RELATED"/>
    <property type="match status" value="1"/>
</dbReference>
<dbReference type="Pfam" id="PF13365">
    <property type="entry name" value="Trypsin_2"/>
    <property type="match status" value="1"/>
</dbReference>
<evidence type="ECO:0000313" key="5">
    <source>
        <dbReference type="EMBL" id="SVB91953.1"/>
    </source>
</evidence>
<dbReference type="EMBL" id="UINC01063867">
    <property type="protein sequence ID" value="SVB91953.1"/>
    <property type="molecule type" value="Genomic_DNA"/>
</dbReference>
<dbReference type="Gene3D" id="2.30.42.10">
    <property type="match status" value="1"/>
</dbReference>
<keyword evidence="3" id="KW-0378">Hydrolase</keyword>
<accession>A0A382HZA1</accession>
<dbReference type="GO" id="GO:0004252">
    <property type="term" value="F:serine-type endopeptidase activity"/>
    <property type="evidence" value="ECO:0007669"/>
    <property type="project" value="InterPro"/>
</dbReference>
<dbReference type="InterPro" id="IPR043504">
    <property type="entry name" value="Peptidase_S1_PA_chymotrypsin"/>
</dbReference>
<protein>
    <recommendedName>
        <fullName evidence="4">PDZ domain-containing protein</fullName>
    </recommendedName>
</protein>
<dbReference type="SUPFAM" id="SSF50494">
    <property type="entry name" value="Trypsin-like serine proteases"/>
    <property type="match status" value="1"/>
</dbReference>
<dbReference type="InterPro" id="IPR001478">
    <property type="entry name" value="PDZ"/>
</dbReference>
<feature type="non-terminal residue" evidence="5">
    <location>
        <position position="308"/>
    </location>
</feature>
<feature type="non-terminal residue" evidence="5">
    <location>
        <position position="1"/>
    </location>
</feature>
<evidence type="ECO:0000256" key="2">
    <source>
        <dbReference type="ARBA" id="ARBA00022670"/>
    </source>
</evidence>
<dbReference type="SUPFAM" id="SSF50156">
    <property type="entry name" value="PDZ domain-like"/>
    <property type="match status" value="1"/>
</dbReference>
<sequence>VRYHTFTIISALATAFGQAQAEEKKNAQAENPVIGEAVEATYPAIVRIEVVVERGSSGRMMKARATGSGVIISKEGHVVTNHHVAGKATRITCRLNDGEEIAADLLGADAMTDLAVIGLRLDERPANASPLTIAKFGDSDKAEVGDVCFAMGSPAGLSQSVTRGIIANVAMISPQRGSFRLDGENVGQLVRWLGHDAVIFPGNSGGPLVNEKGEIIGINEVGIGSLGGAIPANLAQEVSRQLLKTGTVARSWTGLEPQPMLDPTKKGVLVAGVIEDSPAEKADIKPGDELTHFDGHVVHARIPEDLPL</sequence>
<dbReference type="AlphaFoldDB" id="A0A382HZA1"/>
<name>A0A382HZA1_9ZZZZ</name>
<keyword evidence="2" id="KW-0645">Protease</keyword>
<proteinExistence type="inferred from homology"/>
<reference evidence="5" key="1">
    <citation type="submission" date="2018-05" db="EMBL/GenBank/DDBJ databases">
        <authorList>
            <person name="Lanie J.A."/>
            <person name="Ng W.-L."/>
            <person name="Kazmierczak K.M."/>
            <person name="Andrzejewski T.M."/>
            <person name="Davidsen T.M."/>
            <person name="Wayne K.J."/>
            <person name="Tettelin H."/>
            <person name="Glass J.I."/>
            <person name="Rusch D."/>
            <person name="Podicherti R."/>
            <person name="Tsui H.-C.T."/>
            <person name="Winkler M.E."/>
        </authorList>
    </citation>
    <scope>NUCLEOTIDE SEQUENCE</scope>
</reference>
<organism evidence="5">
    <name type="scientific">marine metagenome</name>
    <dbReference type="NCBI Taxonomy" id="408172"/>
    <lineage>
        <taxon>unclassified sequences</taxon>
        <taxon>metagenomes</taxon>
        <taxon>ecological metagenomes</taxon>
    </lineage>
</organism>
<evidence type="ECO:0000259" key="4">
    <source>
        <dbReference type="Pfam" id="PF13180"/>
    </source>
</evidence>
<feature type="domain" description="PDZ" evidence="4">
    <location>
        <begin position="263"/>
        <end position="300"/>
    </location>
</feature>
<gene>
    <name evidence="5" type="ORF">METZ01_LOCUS244807</name>
</gene>
<dbReference type="Pfam" id="PF13180">
    <property type="entry name" value="PDZ_2"/>
    <property type="match status" value="1"/>
</dbReference>
<dbReference type="InterPro" id="IPR036034">
    <property type="entry name" value="PDZ_sf"/>
</dbReference>
<dbReference type="PRINTS" id="PR00834">
    <property type="entry name" value="PROTEASES2C"/>
</dbReference>
<dbReference type="InterPro" id="IPR001940">
    <property type="entry name" value="Peptidase_S1C"/>
</dbReference>
<dbReference type="Gene3D" id="2.40.10.10">
    <property type="entry name" value="Trypsin-like serine proteases"/>
    <property type="match status" value="2"/>
</dbReference>
<dbReference type="InterPro" id="IPR009003">
    <property type="entry name" value="Peptidase_S1_PA"/>
</dbReference>
<evidence type="ECO:0000256" key="3">
    <source>
        <dbReference type="ARBA" id="ARBA00022801"/>
    </source>
</evidence>
<dbReference type="GO" id="GO:0006508">
    <property type="term" value="P:proteolysis"/>
    <property type="evidence" value="ECO:0007669"/>
    <property type="project" value="UniProtKB-KW"/>
</dbReference>
<dbReference type="PANTHER" id="PTHR22939:SF129">
    <property type="entry name" value="SERINE PROTEASE HTRA2, MITOCHONDRIAL"/>
    <property type="match status" value="1"/>
</dbReference>